<evidence type="ECO:0000256" key="18">
    <source>
        <dbReference type="PROSITE-ProRule" id="PRU00076"/>
    </source>
</evidence>
<dbReference type="Gene3D" id="2.90.10.10">
    <property type="entry name" value="Bulb-type lectin domain"/>
    <property type="match status" value="1"/>
</dbReference>
<keyword evidence="6 19" id="KW-0812">Transmembrane</keyword>
<dbReference type="SMART" id="SM00108">
    <property type="entry name" value="B_lectin"/>
    <property type="match status" value="1"/>
</dbReference>
<dbReference type="SUPFAM" id="SSF56112">
    <property type="entry name" value="Protein kinase-like (PK-like)"/>
    <property type="match status" value="1"/>
</dbReference>
<keyword evidence="5" id="KW-0808">Transferase</keyword>
<feature type="domain" description="Protein kinase" evidence="20">
    <location>
        <begin position="496"/>
        <end position="781"/>
    </location>
</feature>
<dbReference type="Pfam" id="PF08276">
    <property type="entry name" value="PAN_2"/>
    <property type="match status" value="1"/>
</dbReference>
<evidence type="ECO:0000256" key="10">
    <source>
        <dbReference type="ARBA" id="ARBA00022840"/>
    </source>
</evidence>
<evidence type="ECO:0000256" key="14">
    <source>
        <dbReference type="ARBA" id="ARBA00023170"/>
    </source>
</evidence>
<dbReference type="InterPro" id="IPR011009">
    <property type="entry name" value="Kinase-like_dom_sf"/>
</dbReference>
<organism evidence="24 25">
    <name type="scientific">Aquilegia coerulea</name>
    <name type="common">Rocky mountain columbine</name>
    <dbReference type="NCBI Taxonomy" id="218851"/>
    <lineage>
        <taxon>Eukaryota</taxon>
        <taxon>Viridiplantae</taxon>
        <taxon>Streptophyta</taxon>
        <taxon>Embryophyta</taxon>
        <taxon>Tracheophyta</taxon>
        <taxon>Spermatophyta</taxon>
        <taxon>Magnoliopsida</taxon>
        <taxon>Ranunculales</taxon>
        <taxon>Ranunculaceae</taxon>
        <taxon>Thalictroideae</taxon>
        <taxon>Aquilegia</taxon>
    </lineage>
</organism>
<dbReference type="EMBL" id="KZ305094">
    <property type="protein sequence ID" value="PIA27460.1"/>
    <property type="molecule type" value="Genomic_DNA"/>
</dbReference>
<dbReference type="Proteomes" id="UP000230069">
    <property type="component" value="Unassembled WGS sequence"/>
</dbReference>
<dbReference type="InParanoid" id="A0A2G5C847"/>
<dbReference type="InterPro" id="IPR003609">
    <property type="entry name" value="Pan_app"/>
</dbReference>
<evidence type="ECO:0000256" key="5">
    <source>
        <dbReference type="ARBA" id="ARBA00022679"/>
    </source>
</evidence>
<dbReference type="CDD" id="cd01098">
    <property type="entry name" value="PAN_AP_plant"/>
    <property type="match status" value="1"/>
</dbReference>
<dbReference type="Pfam" id="PF07714">
    <property type="entry name" value="PK_Tyr_Ser-Thr"/>
    <property type="match status" value="1"/>
</dbReference>
<evidence type="ECO:0000313" key="24">
    <source>
        <dbReference type="EMBL" id="PIA27460.1"/>
    </source>
</evidence>
<dbReference type="FunFam" id="3.30.200.20:FF:000330">
    <property type="entry name" value="G-type lectin S-receptor-like serine/threonine-protein kinase At4g03230"/>
    <property type="match status" value="1"/>
</dbReference>
<evidence type="ECO:0000313" key="25">
    <source>
        <dbReference type="Proteomes" id="UP000230069"/>
    </source>
</evidence>
<evidence type="ECO:0000259" key="23">
    <source>
        <dbReference type="PROSITE" id="PS50948"/>
    </source>
</evidence>
<evidence type="ECO:0000256" key="15">
    <source>
        <dbReference type="ARBA" id="ARBA00023180"/>
    </source>
</evidence>
<dbReference type="InterPro" id="IPR036426">
    <property type="entry name" value="Bulb-type_lectin_dom_sf"/>
</dbReference>
<evidence type="ECO:0000256" key="11">
    <source>
        <dbReference type="ARBA" id="ARBA00022989"/>
    </source>
</evidence>
<evidence type="ECO:0000259" key="22">
    <source>
        <dbReference type="PROSITE" id="PS50927"/>
    </source>
</evidence>
<feature type="domain" description="Apple" evidence="23">
    <location>
        <begin position="317"/>
        <end position="401"/>
    </location>
</feature>
<keyword evidence="11 19" id="KW-1133">Transmembrane helix</keyword>
<accession>A0A2G5C847</accession>
<dbReference type="SMART" id="SM00220">
    <property type="entry name" value="S_TKc"/>
    <property type="match status" value="1"/>
</dbReference>
<proteinExistence type="predicted"/>
<feature type="non-terminal residue" evidence="24">
    <location>
        <position position="1"/>
    </location>
</feature>
<keyword evidence="4" id="KW-0723">Serine/threonine-protein kinase</keyword>
<feature type="domain" description="EGF-like" evidence="21">
    <location>
        <begin position="262"/>
        <end position="299"/>
    </location>
</feature>
<dbReference type="PROSITE" id="PS50011">
    <property type="entry name" value="PROTEIN_KINASE_DOM"/>
    <property type="match status" value="1"/>
</dbReference>
<dbReference type="EC" id="2.7.11.1" evidence="2"/>
<keyword evidence="10" id="KW-0067">ATP-binding</keyword>
<keyword evidence="14" id="KW-0675">Receptor</keyword>
<evidence type="ECO:0000256" key="4">
    <source>
        <dbReference type="ARBA" id="ARBA00022527"/>
    </source>
</evidence>
<dbReference type="FunFam" id="1.10.510.10:FF:000060">
    <property type="entry name" value="G-type lectin S-receptor-like serine/threonine-protein kinase"/>
    <property type="match status" value="1"/>
</dbReference>
<comment type="catalytic activity">
    <reaction evidence="17">
        <text>L-seryl-[protein] + ATP = O-phospho-L-seryl-[protein] + ADP + H(+)</text>
        <dbReference type="Rhea" id="RHEA:17989"/>
        <dbReference type="Rhea" id="RHEA-COMP:9863"/>
        <dbReference type="Rhea" id="RHEA-COMP:11604"/>
        <dbReference type="ChEBI" id="CHEBI:15378"/>
        <dbReference type="ChEBI" id="CHEBI:29999"/>
        <dbReference type="ChEBI" id="CHEBI:30616"/>
        <dbReference type="ChEBI" id="CHEBI:83421"/>
        <dbReference type="ChEBI" id="CHEBI:456216"/>
        <dbReference type="EC" id="2.7.11.1"/>
    </reaction>
</comment>
<reference evidence="24 25" key="1">
    <citation type="submission" date="2017-09" db="EMBL/GenBank/DDBJ databases">
        <title>WGS assembly of Aquilegia coerulea Goldsmith.</title>
        <authorList>
            <person name="Hodges S."/>
            <person name="Kramer E."/>
            <person name="Nordborg M."/>
            <person name="Tomkins J."/>
            <person name="Borevitz J."/>
            <person name="Derieg N."/>
            <person name="Yan J."/>
            <person name="Mihaltcheva S."/>
            <person name="Hayes R.D."/>
            <person name="Rokhsar D."/>
        </authorList>
    </citation>
    <scope>NUCLEOTIDE SEQUENCE [LARGE SCALE GENOMIC DNA]</scope>
    <source>
        <strain evidence="25">cv. Goldsmith</strain>
    </source>
</reference>
<dbReference type="GO" id="GO:0048544">
    <property type="term" value="P:recognition of pollen"/>
    <property type="evidence" value="ECO:0007669"/>
    <property type="project" value="InterPro"/>
</dbReference>
<evidence type="ECO:0000256" key="6">
    <source>
        <dbReference type="ARBA" id="ARBA00022692"/>
    </source>
</evidence>
<sequence length="814" mass="91278">DTILPGQSIQDGQTILSSRETFALGFFSPGGNSTTNRYVGIWYNKISVQTIVWVANRENPIQDRSGNLTIGRNGNLVVLDGTGRSLWSTNVSNVLSSNSSVVLLDSGNLILCDEGDCHPGKALWQSFEEPTDTYLPGMRVGVNPRSNKDHFTSWKSETDPSRGNFSLGVDPQGLAEVVIWEGSRKLWRSGLWNAQIFIGVPNMTANYLYGFRLGDDRGATFFTYSVHNSSETVRFRVRWDGREEQLLWDEGKKTWTTFWSQPTIECEHYNKCGAFGSCTNTNSPICSCLRGFEPASRTEWDSGNWSRGCVRRTELQCDRNITSVGDGERDWFLELDGAKLPDFSIMIPTNSRDNCAEMCLSNCSCKAYAYVSGIQCLTWSQDFVDIQTFQEGGQTLYIRLAASELGESKNKLTLIIVLVVVLGAIFIICTAAYIFWRCRAKSGSPKKESVVVDGTKSREFWTEFSAHEDVEANPAASGPELPMYSLQEIVTATNNFSSADKLGEGGFGPVFKGKLPCGKEVAVKRLSRKSGQGLEEFKNEIILIAKLQHRNLVRLLGYCVEGEEKMLLYEYLPNKSLDAFIFANPKERLTWRKRYNIIEGIARGLLYLHRDSRLRIIHRDLKASNILLDEEMNPKISDFGMAKIFGGNENEGNTNRVVGTYGYMAPEYAMEGLFSVKSDVYSFGVLLLEIISGKKNQFRHPEYSMNLIGYAWNLWGEDRAMEFVDPSIRDSCSNQSSVMRFINVGLLCVQDSPNDRPIMSTVVLMLESDTAILQTPRQPTFTVGRNPMKMELSTDSSEVLISRNNITNTMVVGR</sequence>
<evidence type="ECO:0000256" key="1">
    <source>
        <dbReference type="ARBA" id="ARBA00004251"/>
    </source>
</evidence>
<evidence type="ECO:0000256" key="2">
    <source>
        <dbReference type="ARBA" id="ARBA00012513"/>
    </source>
</evidence>
<name>A0A2G5C847_AQUCA</name>
<keyword evidence="8" id="KW-0547">Nucleotide-binding</keyword>
<dbReference type="SMART" id="SM00473">
    <property type="entry name" value="PAN_AP"/>
    <property type="match status" value="1"/>
</dbReference>
<keyword evidence="18" id="KW-0245">EGF-like domain</keyword>
<dbReference type="PROSITE" id="PS50927">
    <property type="entry name" value="BULB_LECTIN"/>
    <property type="match status" value="1"/>
</dbReference>
<comment type="subcellular location">
    <subcellularLocation>
        <location evidence="1">Cell membrane</location>
        <topology evidence="1">Single-pass type I membrane protein</topology>
    </subcellularLocation>
</comment>
<dbReference type="Pfam" id="PF01453">
    <property type="entry name" value="B_lectin"/>
    <property type="match status" value="1"/>
</dbReference>
<feature type="domain" description="Bulb-type lectin" evidence="22">
    <location>
        <begin position="1"/>
        <end position="124"/>
    </location>
</feature>
<comment type="catalytic activity">
    <reaction evidence="16">
        <text>L-threonyl-[protein] + ATP = O-phospho-L-threonyl-[protein] + ADP + H(+)</text>
        <dbReference type="Rhea" id="RHEA:46608"/>
        <dbReference type="Rhea" id="RHEA-COMP:11060"/>
        <dbReference type="Rhea" id="RHEA-COMP:11605"/>
        <dbReference type="ChEBI" id="CHEBI:15378"/>
        <dbReference type="ChEBI" id="CHEBI:30013"/>
        <dbReference type="ChEBI" id="CHEBI:30616"/>
        <dbReference type="ChEBI" id="CHEBI:61977"/>
        <dbReference type="ChEBI" id="CHEBI:456216"/>
        <dbReference type="EC" id="2.7.11.1"/>
    </reaction>
</comment>
<evidence type="ECO:0000256" key="13">
    <source>
        <dbReference type="ARBA" id="ARBA00023157"/>
    </source>
</evidence>
<dbReference type="FunFam" id="2.90.10.10:FF:000001">
    <property type="entry name" value="G-type lectin S-receptor-like serine/threonine-protein kinase"/>
    <property type="match status" value="1"/>
</dbReference>
<dbReference type="GO" id="GO:0005886">
    <property type="term" value="C:plasma membrane"/>
    <property type="evidence" value="ECO:0007669"/>
    <property type="project" value="UniProtKB-SubCell"/>
</dbReference>
<feature type="transmembrane region" description="Helical" evidence="19">
    <location>
        <begin position="412"/>
        <end position="436"/>
    </location>
</feature>
<dbReference type="CDD" id="cd00054">
    <property type="entry name" value="EGF_CA"/>
    <property type="match status" value="1"/>
</dbReference>
<comment type="caution">
    <text evidence="18">Lacks conserved residue(s) required for the propagation of feature annotation.</text>
</comment>
<dbReference type="AlphaFoldDB" id="A0A2G5C847"/>
<dbReference type="PIRSF" id="PIRSF000641">
    <property type="entry name" value="SRK"/>
    <property type="match status" value="1"/>
</dbReference>
<dbReference type="PANTHER" id="PTHR27002">
    <property type="entry name" value="RECEPTOR-LIKE SERINE/THREONINE-PROTEIN KINASE SD1-8"/>
    <property type="match status" value="1"/>
</dbReference>
<keyword evidence="15" id="KW-0325">Glycoprotein</keyword>
<dbReference type="SUPFAM" id="SSF51110">
    <property type="entry name" value="alpha-D-mannose-specific plant lectins"/>
    <property type="match status" value="1"/>
</dbReference>
<dbReference type="CDD" id="cd00028">
    <property type="entry name" value="B_lectin"/>
    <property type="match status" value="1"/>
</dbReference>
<dbReference type="Pfam" id="PF00954">
    <property type="entry name" value="S_locus_glycop"/>
    <property type="match status" value="1"/>
</dbReference>
<dbReference type="InterPro" id="IPR000742">
    <property type="entry name" value="EGF"/>
</dbReference>
<dbReference type="Gene3D" id="1.10.510.10">
    <property type="entry name" value="Transferase(Phosphotransferase) domain 1"/>
    <property type="match status" value="1"/>
</dbReference>
<dbReference type="InterPro" id="IPR008271">
    <property type="entry name" value="Ser/Thr_kinase_AS"/>
</dbReference>
<dbReference type="FunCoup" id="A0A2G5C847">
    <property type="interactions" value="38"/>
</dbReference>
<keyword evidence="9" id="KW-0418">Kinase</keyword>
<evidence type="ECO:0000256" key="9">
    <source>
        <dbReference type="ARBA" id="ARBA00022777"/>
    </source>
</evidence>
<evidence type="ECO:0000256" key="17">
    <source>
        <dbReference type="ARBA" id="ARBA00048679"/>
    </source>
</evidence>
<evidence type="ECO:0000256" key="19">
    <source>
        <dbReference type="SAM" id="Phobius"/>
    </source>
</evidence>
<dbReference type="PROSITE" id="PS50948">
    <property type="entry name" value="PAN"/>
    <property type="match status" value="1"/>
</dbReference>
<dbReference type="CDD" id="cd14066">
    <property type="entry name" value="STKc_IRAK"/>
    <property type="match status" value="1"/>
</dbReference>
<keyword evidence="13" id="KW-1015">Disulfide bond</keyword>
<keyword evidence="12 19" id="KW-0472">Membrane</keyword>
<evidence type="ECO:0000259" key="21">
    <source>
        <dbReference type="PROSITE" id="PS50026"/>
    </source>
</evidence>
<dbReference type="STRING" id="218851.A0A2G5C847"/>
<evidence type="ECO:0000259" key="20">
    <source>
        <dbReference type="PROSITE" id="PS50011"/>
    </source>
</evidence>
<evidence type="ECO:0000256" key="16">
    <source>
        <dbReference type="ARBA" id="ARBA00047899"/>
    </source>
</evidence>
<dbReference type="PROSITE" id="PS50026">
    <property type="entry name" value="EGF_3"/>
    <property type="match status" value="1"/>
</dbReference>
<dbReference type="GO" id="GO:0005524">
    <property type="term" value="F:ATP binding"/>
    <property type="evidence" value="ECO:0007669"/>
    <property type="project" value="UniProtKB-KW"/>
</dbReference>
<dbReference type="InterPro" id="IPR001245">
    <property type="entry name" value="Ser-Thr/Tyr_kinase_cat_dom"/>
</dbReference>
<protein>
    <recommendedName>
        <fullName evidence="2">non-specific serine/threonine protein kinase</fullName>
        <ecNumber evidence="2">2.7.11.1</ecNumber>
    </recommendedName>
</protein>
<dbReference type="InterPro" id="IPR024171">
    <property type="entry name" value="SRK-like_kinase"/>
</dbReference>
<dbReference type="GO" id="GO:0004674">
    <property type="term" value="F:protein serine/threonine kinase activity"/>
    <property type="evidence" value="ECO:0007669"/>
    <property type="project" value="UniProtKB-KW"/>
</dbReference>
<evidence type="ECO:0000256" key="8">
    <source>
        <dbReference type="ARBA" id="ARBA00022741"/>
    </source>
</evidence>
<dbReference type="SUPFAM" id="SSF57414">
    <property type="entry name" value="Hairpin loop containing domain-like"/>
    <property type="match status" value="1"/>
</dbReference>
<evidence type="ECO:0000256" key="3">
    <source>
        <dbReference type="ARBA" id="ARBA00022475"/>
    </source>
</evidence>
<dbReference type="PROSITE" id="PS00108">
    <property type="entry name" value="PROTEIN_KINASE_ST"/>
    <property type="match status" value="1"/>
</dbReference>
<gene>
    <name evidence="24" type="ORF">AQUCO_07700018v1</name>
</gene>
<keyword evidence="7" id="KW-0732">Signal</keyword>
<dbReference type="Gene3D" id="3.30.200.20">
    <property type="entry name" value="Phosphorylase Kinase, domain 1"/>
    <property type="match status" value="1"/>
</dbReference>
<evidence type="ECO:0000256" key="12">
    <source>
        <dbReference type="ARBA" id="ARBA00023136"/>
    </source>
</evidence>
<dbReference type="OrthoDB" id="1910371at2759"/>
<dbReference type="InterPro" id="IPR001480">
    <property type="entry name" value="Bulb-type_lectin_dom"/>
</dbReference>
<dbReference type="InterPro" id="IPR000858">
    <property type="entry name" value="S_locus_glycoprot_dom"/>
</dbReference>
<evidence type="ECO:0000256" key="7">
    <source>
        <dbReference type="ARBA" id="ARBA00022729"/>
    </source>
</evidence>
<keyword evidence="3" id="KW-1003">Cell membrane</keyword>
<dbReference type="InterPro" id="IPR000719">
    <property type="entry name" value="Prot_kinase_dom"/>
</dbReference>
<keyword evidence="25" id="KW-1185">Reference proteome</keyword>
<dbReference type="PANTHER" id="PTHR27002:SF181">
    <property type="entry name" value="RECEPTOR-LIKE SERINE_THREONINE-PROTEIN KINASE"/>
    <property type="match status" value="1"/>
</dbReference>